<gene>
    <name evidence="4" type="ORF">FHX64_002903</name>
</gene>
<accession>A0A7W5H3C9</accession>
<reference evidence="4 5" key="1">
    <citation type="submission" date="2020-08" db="EMBL/GenBank/DDBJ databases">
        <title>Genomic Encyclopedia of Type Strains, Phase IV (KMG-IV): sequencing the most valuable type-strain genomes for metagenomic binning, comparative biology and taxonomic classification.</title>
        <authorList>
            <person name="Goeker M."/>
        </authorList>
    </citation>
    <scope>NUCLEOTIDE SEQUENCE [LARGE SCALE GENOMIC DNA]</scope>
    <source>
        <strain evidence="4 5">DSM 27471</strain>
    </source>
</reference>
<dbReference type="Proteomes" id="UP000544222">
    <property type="component" value="Unassembled WGS sequence"/>
</dbReference>
<dbReference type="GO" id="GO:0005975">
    <property type="term" value="P:carbohydrate metabolic process"/>
    <property type="evidence" value="ECO:0007669"/>
    <property type="project" value="TreeGrafter"/>
</dbReference>
<dbReference type="AlphaFoldDB" id="A0A7W5H3C9"/>
<protein>
    <submittedName>
        <fullName evidence="4">Sialate O-acetylesterase</fullName>
        <ecNumber evidence="4">3.1.1.53</ecNumber>
    </submittedName>
</protein>
<keyword evidence="1 4" id="KW-0378">Hydrolase</keyword>
<dbReference type="EC" id="3.1.1.53" evidence="4"/>
<sequence>MRSYLLFLTLIISASLFGQQKIKVACIGNSVTYGYTIHNRETNCYPTQLQLLLEKEYDVRNFGKSGATLLYQGHRPYVAQKEFQEAMHFAADRVIIDLGLNDTDPRDWPNYGGSFIPNYLSLIDSLRKVNPFCKVWICLMTPISPLHPRFEAGTLTWYDLIQKCIRKVASVAHTGLIDFKSPLFDRPDLFNDVVHPNAEGAKLLAQRAYQAISGNFGGLQMPVTYSDNMVLQRNTPIVIRGIANYRDTVVVRIGAQEKKAITDANGHWNVQLSPMKAGGPYELSVKTTAKSLLFKNVMVGEVWLCSGQSNMAFPLGAAIGGQAEVNHPDQHLRVLNLLPKYPTDNVAWDSFALSQINKLHYYQHTQWSFLSGKNAAQVSAVAYYFGKMLADSLHVTVGLICNAIPGSDIASWIDRSSLEHNSHLVNLFFHWRTNPMFQDWVQQRTDTNLALSKNPLQRHPYEPCYAYEAGILPLDTFSIRGVIWYQGESDAQNMELYEETFPLLIQSWRQVWKKSLPFYFVQLPSLDRPSWTNFRNAQRIMAQEIPNIYMTVSSDVGDSLNVHPRNKRPVGERLACSALYYLYKHPVIPSGPIFQSVTFRKSIAILHFKFAKGLRSADGKPLRTFEVAGQDGAYYSAKATIVGNTVQVFSPRVKNPAYVRYGWTPYTRANLVNKAGFPASTFKTGDIF</sequence>
<keyword evidence="5" id="KW-1185">Reference proteome</keyword>
<evidence type="ECO:0000313" key="4">
    <source>
        <dbReference type="EMBL" id="MBB3188705.1"/>
    </source>
</evidence>
<dbReference type="InterPro" id="IPR005181">
    <property type="entry name" value="SASA"/>
</dbReference>
<dbReference type="InterPro" id="IPR039329">
    <property type="entry name" value="SIAE"/>
</dbReference>
<dbReference type="EMBL" id="JACHYB010000002">
    <property type="protein sequence ID" value="MBB3188705.1"/>
    <property type="molecule type" value="Genomic_DNA"/>
</dbReference>
<evidence type="ECO:0000313" key="5">
    <source>
        <dbReference type="Proteomes" id="UP000544222"/>
    </source>
</evidence>
<organism evidence="4 5">
    <name type="scientific">Microbacter margulisiae</name>
    <dbReference type="NCBI Taxonomy" id="1350067"/>
    <lineage>
        <taxon>Bacteria</taxon>
        <taxon>Pseudomonadati</taxon>
        <taxon>Bacteroidota</taxon>
        <taxon>Bacteroidia</taxon>
        <taxon>Bacteroidales</taxon>
        <taxon>Porphyromonadaceae</taxon>
        <taxon>Microbacter</taxon>
    </lineage>
</organism>
<dbReference type="RefSeq" id="WP_183414433.1">
    <property type="nucleotide sequence ID" value="NZ_JACHYB010000002.1"/>
</dbReference>
<evidence type="ECO:0000259" key="3">
    <source>
        <dbReference type="Pfam" id="PF13472"/>
    </source>
</evidence>
<feature type="domain" description="Sialate O-acetylesterase" evidence="2">
    <location>
        <begin position="478"/>
        <end position="576"/>
    </location>
</feature>
<proteinExistence type="predicted"/>
<dbReference type="SUPFAM" id="SSF52266">
    <property type="entry name" value="SGNH hydrolase"/>
    <property type="match status" value="2"/>
</dbReference>
<dbReference type="InterPro" id="IPR036514">
    <property type="entry name" value="SGNH_hydro_sf"/>
</dbReference>
<name>A0A7W5H3C9_9PORP</name>
<dbReference type="PANTHER" id="PTHR22901:SF0">
    <property type="entry name" value="SIALATE O-ACETYLESTERASE"/>
    <property type="match status" value="1"/>
</dbReference>
<dbReference type="GO" id="GO:0001681">
    <property type="term" value="F:sialate O-acetylesterase activity"/>
    <property type="evidence" value="ECO:0007669"/>
    <property type="project" value="UniProtKB-EC"/>
</dbReference>
<dbReference type="Pfam" id="PF03629">
    <property type="entry name" value="SASA"/>
    <property type="match status" value="1"/>
</dbReference>
<comment type="caution">
    <text evidence="4">The sequence shown here is derived from an EMBL/GenBank/DDBJ whole genome shotgun (WGS) entry which is preliminary data.</text>
</comment>
<evidence type="ECO:0000256" key="1">
    <source>
        <dbReference type="ARBA" id="ARBA00022801"/>
    </source>
</evidence>
<dbReference type="Gene3D" id="3.40.50.1110">
    <property type="entry name" value="SGNH hydrolase"/>
    <property type="match status" value="2"/>
</dbReference>
<dbReference type="Pfam" id="PF13472">
    <property type="entry name" value="Lipase_GDSL_2"/>
    <property type="match status" value="1"/>
</dbReference>
<dbReference type="PANTHER" id="PTHR22901">
    <property type="entry name" value="SIALATE O-ACETYLESTERASE"/>
    <property type="match status" value="1"/>
</dbReference>
<feature type="domain" description="SGNH hydrolase-type esterase" evidence="3">
    <location>
        <begin position="26"/>
        <end position="202"/>
    </location>
</feature>
<evidence type="ECO:0000259" key="2">
    <source>
        <dbReference type="Pfam" id="PF03629"/>
    </source>
</evidence>
<dbReference type="InterPro" id="IPR013830">
    <property type="entry name" value="SGNH_hydro"/>
</dbReference>